<evidence type="ECO:0000256" key="1">
    <source>
        <dbReference type="SAM" id="MobiDB-lite"/>
    </source>
</evidence>
<feature type="region of interest" description="Disordered" evidence="1">
    <location>
        <begin position="141"/>
        <end position="163"/>
    </location>
</feature>
<reference evidence="2" key="1">
    <citation type="submission" date="2015-06" db="EMBL/GenBank/DDBJ databases">
        <authorList>
            <person name="Nguyen H."/>
        </authorList>
    </citation>
    <scope>NUCLEOTIDE SEQUENCE</scope>
    <source>
        <strain evidence="2">DAOM 180753</strain>
    </source>
</reference>
<reference evidence="2" key="2">
    <citation type="journal article" date="2016" name="Fungal Biol.">
        <title>Ochratoxin A production by Penicillium thymicola.</title>
        <authorList>
            <person name="Nguyen H.D.T."/>
            <person name="McMullin D.R."/>
            <person name="Ponomareva E."/>
            <person name="Riley R."/>
            <person name="Pomraning K.R."/>
            <person name="Baker S.E."/>
            <person name="Seifert K.A."/>
        </authorList>
    </citation>
    <scope>NUCLEOTIDE SEQUENCE</scope>
    <source>
        <strain evidence="2">DAOM 180753</strain>
    </source>
</reference>
<evidence type="ECO:0000313" key="2">
    <source>
        <dbReference type="EMBL" id="KAJ9480756.1"/>
    </source>
</evidence>
<feature type="region of interest" description="Disordered" evidence="1">
    <location>
        <begin position="1"/>
        <end position="81"/>
    </location>
</feature>
<organism evidence="2 3">
    <name type="scientific">Penicillium thymicola</name>
    <dbReference type="NCBI Taxonomy" id="293382"/>
    <lineage>
        <taxon>Eukaryota</taxon>
        <taxon>Fungi</taxon>
        <taxon>Dikarya</taxon>
        <taxon>Ascomycota</taxon>
        <taxon>Pezizomycotina</taxon>
        <taxon>Eurotiomycetes</taxon>
        <taxon>Eurotiomycetidae</taxon>
        <taxon>Eurotiales</taxon>
        <taxon>Aspergillaceae</taxon>
        <taxon>Penicillium</taxon>
    </lineage>
</organism>
<feature type="compositionally biased region" description="Polar residues" evidence="1">
    <location>
        <begin position="47"/>
        <end position="69"/>
    </location>
</feature>
<dbReference type="Proteomes" id="UP001227192">
    <property type="component" value="Unassembled WGS sequence"/>
</dbReference>
<gene>
    <name evidence="2" type="ORF">VN97_g12774</name>
</gene>
<dbReference type="AlphaFoldDB" id="A0AAI9T5R0"/>
<comment type="caution">
    <text evidence="2">The sequence shown here is derived from an EMBL/GenBank/DDBJ whole genome shotgun (WGS) entry which is preliminary data.</text>
</comment>
<name>A0AAI9T5R0_PENTH</name>
<feature type="compositionally biased region" description="Polar residues" evidence="1">
    <location>
        <begin position="1"/>
        <end position="20"/>
    </location>
</feature>
<accession>A0AAI9T5R0</accession>
<evidence type="ECO:0000313" key="3">
    <source>
        <dbReference type="Proteomes" id="UP001227192"/>
    </source>
</evidence>
<keyword evidence="3" id="KW-1185">Reference proteome</keyword>
<proteinExistence type="predicted"/>
<protein>
    <submittedName>
        <fullName evidence="2">Uncharacterized protein</fullName>
    </submittedName>
</protein>
<sequence length="163" mass="16722">MVDGGPNSSANHPTTATSGGASAKPTPANNTGGGSGWGDPGFVKGGTTETADTGSGHVTPQNPATTTGNFLGLEDQKGRGEHKYLERVNLAANEAEPTTTSGGETTCATEDHSFMERKPGGPDTLPGWKAAKNILNTQRYGRSYSRAKRPTTGSACWCAPPDS</sequence>
<dbReference type="EMBL" id="LACB01001110">
    <property type="protein sequence ID" value="KAJ9480756.1"/>
    <property type="molecule type" value="Genomic_DNA"/>
</dbReference>
<feature type="non-terminal residue" evidence="2">
    <location>
        <position position="163"/>
    </location>
</feature>